<protein>
    <submittedName>
        <fullName evidence="2">Aldehyde dehydrogenase, N-terminal</fullName>
    </submittedName>
</protein>
<evidence type="ECO:0000259" key="1">
    <source>
        <dbReference type="Pfam" id="PF00171"/>
    </source>
</evidence>
<dbReference type="Gene3D" id="3.40.605.10">
    <property type="entry name" value="Aldehyde Dehydrogenase, Chain A, domain 1"/>
    <property type="match status" value="1"/>
</dbReference>
<dbReference type="Proteomes" id="UP001138500">
    <property type="component" value="Unassembled WGS sequence"/>
</dbReference>
<comment type="caution">
    <text evidence="2">The sequence shown here is derived from an EMBL/GenBank/DDBJ whole genome shotgun (WGS) entry which is preliminary data.</text>
</comment>
<dbReference type="InterPro" id="IPR016161">
    <property type="entry name" value="Ald_DH/histidinol_DH"/>
</dbReference>
<dbReference type="AlphaFoldDB" id="A0A9W7VYF4"/>
<dbReference type="InterPro" id="IPR016162">
    <property type="entry name" value="Ald_DH_N"/>
</dbReference>
<reference evidence="2 3" key="1">
    <citation type="journal article" date="2018" name="IMA Fungus">
        <title>IMA Genome-F 10: Nine draft genome sequences of Claviceps purpurea s.lat., including C. arundinis, C. humidiphila, and C. cf. spartinae, pseudomolecules for the pitch canker pathogen Fusarium circinatum, draft genome of Davidsoniella eucalypti, Grosmannia galeiformis, Quambalaria eucalypti, and Teratosphaeria destructans.</title>
        <authorList>
            <person name="Wingfield B.D."/>
            <person name="Liu M."/>
            <person name="Nguyen H.D."/>
            <person name="Lane F.A."/>
            <person name="Morgan S.W."/>
            <person name="De Vos L."/>
            <person name="Wilken P.M."/>
            <person name="Duong T.A."/>
            <person name="Aylward J."/>
            <person name="Coetzee M.P."/>
            <person name="Dadej K."/>
            <person name="De Beer Z.W."/>
            <person name="Findlay W."/>
            <person name="Havenga M."/>
            <person name="Kolarik M."/>
            <person name="Menzies J.G."/>
            <person name="Naidoo K."/>
            <person name="Pochopski O."/>
            <person name="Shoukouhi P."/>
            <person name="Santana Q.C."/>
            <person name="Seifert K.A."/>
            <person name="Soal N."/>
            <person name="Steenkamp E.T."/>
            <person name="Tatham C.T."/>
            <person name="van der Nest M.A."/>
            <person name="Wingfield M.J."/>
        </authorList>
    </citation>
    <scope>NUCLEOTIDE SEQUENCE [LARGE SCALE GENOMIC DNA]</scope>
    <source>
        <strain evidence="2">CMW44962</strain>
    </source>
</reference>
<feature type="domain" description="Aldehyde dehydrogenase" evidence="1">
    <location>
        <begin position="16"/>
        <end position="113"/>
    </location>
</feature>
<dbReference type="InterPro" id="IPR015590">
    <property type="entry name" value="Aldehyde_DH_dom"/>
</dbReference>
<dbReference type="EMBL" id="RIBY02002445">
    <property type="protein sequence ID" value="KAH9812965.1"/>
    <property type="molecule type" value="Genomic_DNA"/>
</dbReference>
<evidence type="ECO:0000313" key="2">
    <source>
        <dbReference type="EMBL" id="KAH9812965.1"/>
    </source>
</evidence>
<dbReference type="Pfam" id="PF00171">
    <property type="entry name" value="Aldedh"/>
    <property type="match status" value="1"/>
</dbReference>
<evidence type="ECO:0000313" key="3">
    <source>
        <dbReference type="Proteomes" id="UP001138500"/>
    </source>
</evidence>
<sequence>MASHDKTPECTTLTILISVFRYFASKWDKLPLVFYDCVCTYCTVFYKPRGVCCDIMPFNWLRIHTGGKLAPALATVNTMILTLGERAPLTVNRIVEILQTILPQTVVQVVFGGMSTEVLGEGMQSGPWEWCSA</sequence>
<accession>A0A9W7VYF4</accession>
<gene>
    <name evidence="2" type="ORF">Tdes44962_MAKER05732</name>
</gene>
<dbReference type="GO" id="GO:0016491">
    <property type="term" value="F:oxidoreductase activity"/>
    <property type="evidence" value="ECO:0007669"/>
    <property type="project" value="InterPro"/>
</dbReference>
<proteinExistence type="predicted"/>
<reference evidence="2 3" key="2">
    <citation type="journal article" date="2021" name="Curr. Genet.">
        <title>Genetic response to nitrogen starvation in the aggressive Eucalyptus foliar pathogen Teratosphaeria destructans.</title>
        <authorList>
            <person name="Havenga M."/>
            <person name="Wingfield B.D."/>
            <person name="Wingfield M.J."/>
            <person name="Dreyer L.L."/>
            <person name="Roets F."/>
            <person name="Aylward J."/>
        </authorList>
    </citation>
    <scope>NUCLEOTIDE SEQUENCE [LARGE SCALE GENOMIC DNA]</scope>
    <source>
        <strain evidence="2">CMW44962</strain>
    </source>
</reference>
<name>A0A9W7VYF4_9PEZI</name>
<dbReference type="SUPFAM" id="SSF53720">
    <property type="entry name" value="ALDH-like"/>
    <property type="match status" value="1"/>
</dbReference>
<keyword evidence="3" id="KW-1185">Reference proteome</keyword>
<organism evidence="2 3">
    <name type="scientific">Teratosphaeria destructans</name>
    <dbReference type="NCBI Taxonomy" id="418781"/>
    <lineage>
        <taxon>Eukaryota</taxon>
        <taxon>Fungi</taxon>
        <taxon>Dikarya</taxon>
        <taxon>Ascomycota</taxon>
        <taxon>Pezizomycotina</taxon>
        <taxon>Dothideomycetes</taxon>
        <taxon>Dothideomycetidae</taxon>
        <taxon>Mycosphaerellales</taxon>
        <taxon>Teratosphaeriaceae</taxon>
        <taxon>Teratosphaeria</taxon>
    </lineage>
</organism>
<dbReference type="OrthoDB" id="310895at2759"/>